<dbReference type="GO" id="GO:0009294">
    <property type="term" value="P:DNA-mediated transformation"/>
    <property type="evidence" value="ECO:0007669"/>
    <property type="project" value="InterPro"/>
</dbReference>
<reference evidence="4 5" key="1">
    <citation type="submission" date="2018-10" db="EMBL/GenBank/DDBJ databases">
        <authorList>
            <consortium name="Molecular Microbiology and Infection Unit (UMMI)"/>
            <person name="Machado M."/>
        </authorList>
    </citation>
    <scope>NUCLEOTIDE SEQUENCE [LARGE SCALE GENOMIC DNA]</scope>
    <source>
        <strain evidence="4">FMV2238.02</strain>
    </source>
</reference>
<proteinExistence type="inferred from homology"/>
<dbReference type="EMBL" id="UXEP01000014">
    <property type="protein sequence ID" value="VDC42677.1"/>
    <property type="molecule type" value="Genomic_DNA"/>
</dbReference>
<sequence length="281" mass="31320">MNHFELYKLKKAGLTNNNILCILDYQSQYQKSLSLRDMAVVSCCQHPALFIETYKQLDVKKLKQEFNQFPSVSILDKHYPMALKEIYNPPVLLFFQGNLELLEKPKLAIVGSRRASDIGTKSVLKIIKELKNYFVIVSGLARGIDTSAHLACLKNGGQTIAIIGTGLDRFYPKENRELQTFLGKNHLVLTEYGPGEEALSYHFPERNRIIAGLSRGILVVEAKRRSGSLITCQIGIEEGRDIFAIPGNILDGQAEGCLQLIKEGATCVTSGIDILSEYQKG</sequence>
<evidence type="ECO:0000259" key="2">
    <source>
        <dbReference type="Pfam" id="PF02481"/>
    </source>
</evidence>
<evidence type="ECO:0000313" key="4">
    <source>
        <dbReference type="EMBL" id="VDC42677.1"/>
    </source>
</evidence>
<dbReference type="AlphaFoldDB" id="A0A3P5Y772"/>
<dbReference type="Gene3D" id="3.40.50.450">
    <property type="match status" value="1"/>
</dbReference>
<evidence type="ECO:0000313" key="5">
    <source>
        <dbReference type="Proteomes" id="UP000280759"/>
    </source>
</evidence>
<evidence type="ECO:0000259" key="3">
    <source>
        <dbReference type="Pfam" id="PF18255"/>
    </source>
</evidence>
<comment type="similarity">
    <text evidence="1">Belongs to the DprA/Smf family.</text>
</comment>
<protein>
    <submittedName>
        <fullName evidence="4">DNA processing protein DprA</fullName>
    </submittedName>
</protein>
<dbReference type="InterPro" id="IPR057666">
    <property type="entry name" value="DrpA_SLOG"/>
</dbReference>
<organism evidence="4 5">
    <name type="scientific">Streptococcus canis</name>
    <dbReference type="NCBI Taxonomy" id="1329"/>
    <lineage>
        <taxon>Bacteria</taxon>
        <taxon>Bacillati</taxon>
        <taxon>Bacillota</taxon>
        <taxon>Bacilli</taxon>
        <taxon>Lactobacillales</taxon>
        <taxon>Streptococcaceae</taxon>
        <taxon>Streptococcus</taxon>
    </lineage>
</organism>
<dbReference type="InterPro" id="IPR003488">
    <property type="entry name" value="DprA"/>
</dbReference>
<dbReference type="PANTHER" id="PTHR43022:SF1">
    <property type="entry name" value="PROTEIN SMF"/>
    <property type="match status" value="1"/>
</dbReference>
<dbReference type="InterPro" id="IPR041104">
    <property type="entry name" value="SAM_DprA"/>
</dbReference>
<keyword evidence="5" id="KW-1185">Reference proteome</keyword>
<dbReference type="SUPFAM" id="SSF102405">
    <property type="entry name" value="MCP/YpsA-like"/>
    <property type="match status" value="1"/>
</dbReference>
<dbReference type="Pfam" id="PF18255">
    <property type="entry name" value="SAM_DprA"/>
    <property type="match status" value="1"/>
</dbReference>
<dbReference type="Proteomes" id="UP000280759">
    <property type="component" value="Unassembled WGS sequence"/>
</dbReference>
<dbReference type="Pfam" id="PF02481">
    <property type="entry name" value="DNA_processg_A"/>
    <property type="match status" value="1"/>
</dbReference>
<gene>
    <name evidence="4" type="primary">dprA</name>
    <name evidence="4" type="ORF">FMV2238Y02_11270</name>
</gene>
<accession>A0A3P5Y772</accession>
<evidence type="ECO:0000256" key="1">
    <source>
        <dbReference type="ARBA" id="ARBA00006525"/>
    </source>
</evidence>
<feature type="domain" description="Smf/DprA SLOG" evidence="2">
    <location>
        <begin position="73"/>
        <end position="278"/>
    </location>
</feature>
<dbReference type="PANTHER" id="PTHR43022">
    <property type="entry name" value="PROTEIN SMF"/>
    <property type="match status" value="1"/>
</dbReference>
<dbReference type="RefSeq" id="WP_125074295.1">
    <property type="nucleotide sequence ID" value="NZ_UXEP01000014.1"/>
</dbReference>
<feature type="domain" description="DNA processing protein A sterile alpha motif" evidence="3">
    <location>
        <begin position="1"/>
        <end position="62"/>
    </location>
</feature>
<name>A0A3P5Y772_STRCB</name>
<dbReference type="NCBIfam" id="TIGR00732">
    <property type="entry name" value="dprA"/>
    <property type="match status" value="1"/>
</dbReference>